<comment type="caution">
    <text evidence="2">The sequence shown here is derived from an EMBL/GenBank/DDBJ whole genome shotgun (WGS) entry which is preliminary data.</text>
</comment>
<reference evidence="2 3" key="1">
    <citation type="submission" date="2022-06" db="EMBL/GenBank/DDBJ databases">
        <title>Rhizosaccharibacter gen. nov. sp. nov. KSS12, endophytic bacteria isolated from sugarcane.</title>
        <authorList>
            <person name="Pitiwittayakul N."/>
        </authorList>
    </citation>
    <scope>NUCLEOTIDE SEQUENCE [LARGE SCALE GENOMIC DNA]</scope>
    <source>
        <strain evidence="2 3">KSS12</strain>
    </source>
</reference>
<protein>
    <submittedName>
        <fullName evidence="2">Uncharacterized protein</fullName>
    </submittedName>
</protein>
<dbReference type="EMBL" id="JAMZEJ010000002">
    <property type="protein sequence ID" value="MCQ8240084.1"/>
    <property type="molecule type" value="Genomic_DNA"/>
</dbReference>
<evidence type="ECO:0000313" key="2">
    <source>
        <dbReference type="EMBL" id="MCQ8240084.1"/>
    </source>
</evidence>
<evidence type="ECO:0000256" key="1">
    <source>
        <dbReference type="SAM" id="MobiDB-lite"/>
    </source>
</evidence>
<accession>A0ABT1VUR6</accession>
<feature type="region of interest" description="Disordered" evidence="1">
    <location>
        <begin position="106"/>
        <end position="129"/>
    </location>
</feature>
<dbReference type="InterPro" id="IPR020835">
    <property type="entry name" value="Catalase_sf"/>
</dbReference>
<proteinExistence type="predicted"/>
<sequence length="129" mass="14066">MADTIPLRPRCLKPEFGGPELDQAGTFAGMRAAMRFLQEVTARSYGHAEQAVHVESHGLLQGTVEVPHDLMAIGDDRTSFNPWHGIAAHRPLGGIMRSRREAYPELSGMRSRIDGSPLHEPSGEVSLPA</sequence>
<keyword evidence="3" id="KW-1185">Reference proteome</keyword>
<dbReference type="SUPFAM" id="SSF56634">
    <property type="entry name" value="Heme-dependent catalase-like"/>
    <property type="match status" value="1"/>
</dbReference>
<dbReference type="Proteomes" id="UP001524547">
    <property type="component" value="Unassembled WGS sequence"/>
</dbReference>
<name>A0ABT1VUR6_9PROT</name>
<organism evidence="2 3">
    <name type="scientific">Rhizosaccharibacter radicis</name>
    <dbReference type="NCBI Taxonomy" id="2782605"/>
    <lineage>
        <taxon>Bacteria</taxon>
        <taxon>Pseudomonadati</taxon>
        <taxon>Pseudomonadota</taxon>
        <taxon>Alphaproteobacteria</taxon>
        <taxon>Acetobacterales</taxon>
        <taxon>Acetobacteraceae</taxon>
        <taxon>Rhizosaccharibacter</taxon>
    </lineage>
</organism>
<dbReference type="RefSeq" id="WP_422918813.1">
    <property type="nucleotide sequence ID" value="NZ_JAMZEJ010000002.1"/>
</dbReference>
<gene>
    <name evidence="2" type="ORF">NFI88_04415</name>
</gene>
<evidence type="ECO:0000313" key="3">
    <source>
        <dbReference type="Proteomes" id="UP001524547"/>
    </source>
</evidence>